<feature type="domain" description="XPG N-terminal" evidence="2">
    <location>
        <begin position="36"/>
        <end position="109"/>
    </location>
</feature>
<feature type="chain" id="PRO_5020636504" description="XPG N-terminal domain-containing protein" evidence="1">
    <location>
        <begin position="20"/>
        <end position="151"/>
    </location>
</feature>
<dbReference type="GO" id="GO:0004518">
    <property type="term" value="F:nuclease activity"/>
    <property type="evidence" value="ECO:0007669"/>
    <property type="project" value="InterPro"/>
</dbReference>
<organism evidence="3 4">
    <name type="scientific">Musa balbisiana</name>
    <name type="common">Banana</name>
    <dbReference type="NCBI Taxonomy" id="52838"/>
    <lineage>
        <taxon>Eukaryota</taxon>
        <taxon>Viridiplantae</taxon>
        <taxon>Streptophyta</taxon>
        <taxon>Embryophyta</taxon>
        <taxon>Tracheophyta</taxon>
        <taxon>Spermatophyta</taxon>
        <taxon>Magnoliopsida</taxon>
        <taxon>Liliopsida</taxon>
        <taxon>Zingiberales</taxon>
        <taxon>Musaceae</taxon>
        <taxon>Musa</taxon>
    </lineage>
</organism>
<dbReference type="InterPro" id="IPR006085">
    <property type="entry name" value="XPG_DNA_repair_N"/>
</dbReference>
<dbReference type="Proteomes" id="UP000317650">
    <property type="component" value="Chromosome 8"/>
</dbReference>
<dbReference type="SMART" id="SM00485">
    <property type="entry name" value="XPGN"/>
    <property type="match status" value="1"/>
</dbReference>
<dbReference type="EMBL" id="PYDT01000002">
    <property type="protein sequence ID" value="THU68597.1"/>
    <property type="molecule type" value="Genomic_DNA"/>
</dbReference>
<protein>
    <recommendedName>
        <fullName evidence="2">XPG N-terminal domain-containing protein</fullName>
    </recommendedName>
</protein>
<evidence type="ECO:0000313" key="3">
    <source>
        <dbReference type="EMBL" id="THU68597.1"/>
    </source>
</evidence>
<evidence type="ECO:0000313" key="4">
    <source>
        <dbReference type="Proteomes" id="UP000317650"/>
    </source>
</evidence>
<proteinExistence type="predicted"/>
<dbReference type="InterPro" id="IPR029060">
    <property type="entry name" value="PIN-like_dom_sf"/>
</dbReference>
<dbReference type="Gene3D" id="3.40.50.1010">
    <property type="entry name" value="5'-nuclease"/>
    <property type="match status" value="1"/>
</dbReference>
<feature type="signal peptide" evidence="1">
    <location>
        <begin position="1"/>
        <end position="19"/>
    </location>
</feature>
<reference evidence="3 4" key="1">
    <citation type="journal article" date="2019" name="Nat. Plants">
        <title>Genome sequencing of Musa balbisiana reveals subgenome evolution and function divergence in polyploid bananas.</title>
        <authorList>
            <person name="Yao X."/>
        </authorList>
    </citation>
    <scope>NUCLEOTIDE SEQUENCE [LARGE SCALE GENOMIC DNA]</scope>
    <source>
        <strain evidence="4">cv. DH-PKW</strain>
        <tissue evidence="3">Leaves</tissue>
    </source>
</reference>
<comment type="caution">
    <text evidence="3">The sequence shown here is derived from an EMBL/GenBank/DDBJ whole genome shotgun (WGS) entry which is preliminary data.</text>
</comment>
<evidence type="ECO:0000256" key="1">
    <source>
        <dbReference type="SAM" id="SignalP"/>
    </source>
</evidence>
<dbReference type="STRING" id="52838.A0A4S8K1I9"/>
<accession>A0A4S8K1I9</accession>
<keyword evidence="1" id="KW-0732">Signal</keyword>
<name>A0A4S8K1I9_MUSBA</name>
<gene>
    <name evidence="3" type="ORF">C4D60_Mb08t05550</name>
</gene>
<dbReference type="AlphaFoldDB" id="A0A4S8K1I9"/>
<keyword evidence="4" id="KW-1185">Reference proteome</keyword>
<dbReference type="SUPFAM" id="SSF88723">
    <property type="entry name" value="PIN domain-like"/>
    <property type="match status" value="1"/>
</dbReference>
<sequence length="151" mass="17070">MGIKVRVLFFLCPCSCLLASSPRDGVPRLLLFTCWTKLLADTAPKDMKDQKFESYFGRKIAVSANRRGKIGMETLTNDAGVVTRYVFDGQPPELKKQELAKRQILKERICYRGSECSNRGDGSYCCRLVTQGIEKYSKRTVKVVFDVSSLQ</sequence>
<evidence type="ECO:0000259" key="2">
    <source>
        <dbReference type="SMART" id="SM00485"/>
    </source>
</evidence>